<reference evidence="2 3" key="1">
    <citation type="submission" date="2020-03" db="EMBL/GenBank/DDBJ databases">
        <title>Sequencing the genomes of 1000 actinobacteria strains.</title>
        <authorList>
            <person name="Klenk H.-P."/>
        </authorList>
    </citation>
    <scope>NUCLEOTIDE SEQUENCE [LARGE SCALE GENOMIC DNA]</scope>
    <source>
        <strain evidence="2 3">DSM 45685</strain>
    </source>
</reference>
<dbReference type="PROSITE" id="PS51257">
    <property type="entry name" value="PROKAR_LIPOPROTEIN"/>
    <property type="match status" value="1"/>
</dbReference>
<keyword evidence="1" id="KW-0732">Signal</keyword>
<feature type="chain" id="PRO_5031480354" description="DUF3558 domain-containing protein" evidence="1">
    <location>
        <begin position="20"/>
        <end position="326"/>
    </location>
</feature>
<organism evidence="2 3">
    <name type="scientific">Saccharomonospora amisosensis</name>
    <dbReference type="NCBI Taxonomy" id="1128677"/>
    <lineage>
        <taxon>Bacteria</taxon>
        <taxon>Bacillati</taxon>
        <taxon>Actinomycetota</taxon>
        <taxon>Actinomycetes</taxon>
        <taxon>Pseudonocardiales</taxon>
        <taxon>Pseudonocardiaceae</taxon>
        <taxon>Saccharomonospora</taxon>
    </lineage>
</organism>
<evidence type="ECO:0000313" key="3">
    <source>
        <dbReference type="Proteomes" id="UP000545493"/>
    </source>
</evidence>
<keyword evidence="3" id="KW-1185">Reference proteome</keyword>
<dbReference type="EMBL" id="JAAOYM010000001">
    <property type="protein sequence ID" value="NIJ10908.1"/>
    <property type="molecule type" value="Genomic_DNA"/>
</dbReference>
<accession>A0A7X5UMS9</accession>
<evidence type="ECO:0000256" key="1">
    <source>
        <dbReference type="SAM" id="SignalP"/>
    </source>
</evidence>
<sequence length="326" mass="33983">MRIRWGTLLALPLLLAVLAACDHPVVGEAVGVREAGQPLNSSALGDLRTLDPCGLPAPGTFAAYGAAHQLARESFDECRFAVTVGSENVVVYLGMLRPAAALPEGGRTVAALPGRTRVVRTSADGDLPCESHLLLEDNIAVSVVADAQLSESELDFGTVCGIARAGAEGIHQTMSSGQVRHWNPPANSFARLSACALLAAPDVAARVEASTADVTLYPAEHQCTWGVAGGEHSNAQLDLVVGKPLDPSAGSVENIGGRRTLVELTETQTVRVCTLFTEHAPFADAVEDERELAVVRVLHPADTGKDPCSTGRELAGAAWPKLPAAP</sequence>
<gene>
    <name evidence="2" type="ORF">FHU38_001252</name>
</gene>
<dbReference type="RefSeq" id="WP_167167506.1">
    <property type="nucleotide sequence ID" value="NZ_JAAOYM010000001.1"/>
</dbReference>
<dbReference type="AlphaFoldDB" id="A0A7X5UMS9"/>
<evidence type="ECO:0008006" key="4">
    <source>
        <dbReference type="Google" id="ProtNLM"/>
    </source>
</evidence>
<protein>
    <recommendedName>
        <fullName evidence="4">DUF3558 domain-containing protein</fullName>
    </recommendedName>
</protein>
<comment type="caution">
    <text evidence="2">The sequence shown here is derived from an EMBL/GenBank/DDBJ whole genome shotgun (WGS) entry which is preliminary data.</text>
</comment>
<name>A0A7X5UMS9_9PSEU</name>
<feature type="signal peptide" evidence="1">
    <location>
        <begin position="1"/>
        <end position="19"/>
    </location>
</feature>
<dbReference type="Proteomes" id="UP000545493">
    <property type="component" value="Unassembled WGS sequence"/>
</dbReference>
<proteinExistence type="predicted"/>
<evidence type="ECO:0000313" key="2">
    <source>
        <dbReference type="EMBL" id="NIJ10908.1"/>
    </source>
</evidence>